<proteinExistence type="predicted"/>
<name>A0A4P6P666_9GAMM</name>
<dbReference type="EMBL" id="CP034759">
    <property type="protein sequence ID" value="QBG37196.1"/>
    <property type="molecule type" value="Genomic_DNA"/>
</dbReference>
<dbReference type="RefSeq" id="WP_130603863.1">
    <property type="nucleotide sequence ID" value="NZ_CP034759.1"/>
</dbReference>
<evidence type="ECO:0000313" key="2">
    <source>
        <dbReference type="EMBL" id="QBG37196.1"/>
    </source>
</evidence>
<reference evidence="2 3" key="1">
    <citation type="submission" date="2018-12" db="EMBL/GenBank/DDBJ databases">
        <title>Complete genome of Litorilituus sediminis.</title>
        <authorList>
            <person name="Liu A."/>
            <person name="Rong J."/>
        </authorList>
    </citation>
    <scope>NUCLEOTIDE SEQUENCE [LARGE SCALE GENOMIC DNA]</scope>
    <source>
        <strain evidence="2 3">JCM 17549</strain>
    </source>
</reference>
<sequence length="256" mass="28785">MNKLAILAFSLLLFFSAMSWFLASGSLNDYLKSQASLQGQYYSGQKTNLESANFDANTGIATFKQISLTNLENYQDKYALKINQAKAQLLPQTQANLLTIEKITLDKVEVFIEQQNDKNNLSQLHERITEQLVSDFPKYYPALSAKQFALAHPELNAQLVTKPEQTNNRQETAAAIEARKAKHNAPKRGKKTNDIQINNIVINELVINSLIDNKHKQTHLANITLTELANKKPLDSTQLGGEILRLILQETITPLH</sequence>
<dbReference type="KEGG" id="lsd:EMK97_16390"/>
<accession>A0A4P6P666</accession>
<organism evidence="2 3">
    <name type="scientific">Litorilituus sediminis</name>
    <dbReference type="NCBI Taxonomy" id="718192"/>
    <lineage>
        <taxon>Bacteria</taxon>
        <taxon>Pseudomonadati</taxon>
        <taxon>Pseudomonadota</taxon>
        <taxon>Gammaproteobacteria</taxon>
        <taxon>Alteromonadales</taxon>
        <taxon>Colwelliaceae</taxon>
        <taxon>Litorilituus</taxon>
    </lineage>
</organism>
<protein>
    <submittedName>
        <fullName evidence="2">Uncharacterized protein</fullName>
    </submittedName>
</protein>
<keyword evidence="3" id="KW-1185">Reference proteome</keyword>
<keyword evidence="1" id="KW-0732">Signal</keyword>
<feature type="signal peptide" evidence="1">
    <location>
        <begin position="1"/>
        <end position="19"/>
    </location>
</feature>
<dbReference type="AlphaFoldDB" id="A0A4P6P666"/>
<evidence type="ECO:0000256" key="1">
    <source>
        <dbReference type="SAM" id="SignalP"/>
    </source>
</evidence>
<dbReference type="Proteomes" id="UP000290244">
    <property type="component" value="Chromosome"/>
</dbReference>
<evidence type="ECO:0000313" key="3">
    <source>
        <dbReference type="Proteomes" id="UP000290244"/>
    </source>
</evidence>
<gene>
    <name evidence="2" type="ORF">EMK97_16390</name>
</gene>
<dbReference type="OrthoDB" id="7062138at2"/>
<feature type="chain" id="PRO_5020314646" evidence="1">
    <location>
        <begin position="20"/>
        <end position="256"/>
    </location>
</feature>